<evidence type="ECO:0000256" key="9">
    <source>
        <dbReference type="ARBA" id="ARBA00023237"/>
    </source>
</evidence>
<dbReference type="EMBL" id="NMRN01000001">
    <property type="protein sequence ID" value="PAS95336.1"/>
    <property type="molecule type" value="Genomic_DNA"/>
</dbReference>
<dbReference type="Pfam" id="PF00593">
    <property type="entry name" value="TonB_dep_Rec_b-barrel"/>
    <property type="match status" value="1"/>
</dbReference>
<evidence type="ECO:0000256" key="8">
    <source>
        <dbReference type="ARBA" id="ARBA00023170"/>
    </source>
</evidence>
<keyword evidence="3 10" id="KW-0813">Transport</keyword>
<dbReference type="PANTHER" id="PTHR30069:SF27">
    <property type="entry name" value="BLL4766 PROTEIN"/>
    <property type="match status" value="1"/>
</dbReference>
<comment type="caution">
    <text evidence="16">The sequence shown here is derived from an EMBL/GenBank/DDBJ whole genome shotgun (WGS) entry which is preliminary data.</text>
</comment>
<dbReference type="SUPFAM" id="SSF56935">
    <property type="entry name" value="Porins"/>
    <property type="match status" value="1"/>
</dbReference>
<evidence type="ECO:0000256" key="1">
    <source>
        <dbReference type="ARBA" id="ARBA00004571"/>
    </source>
</evidence>
<evidence type="ECO:0000259" key="13">
    <source>
        <dbReference type="Pfam" id="PF00593"/>
    </source>
</evidence>
<dbReference type="GO" id="GO:0009279">
    <property type="term" value="C:cell outer membrane"/>
    <property type="evidence" value="ECO:0007669"/>
    <property type="project" value="UniProtKB-SubCell"/>
</dbReference>
<dbReference type="InterPro" id="IPR036942">
    <property type="entry name" value="Beta-barrel_TonB_sf"/>
</dbReference>
<dbReference type="InterPro" id="IPR012910">
    <property type="entry name" value="Plug_dom"/>
</dbReference>
<reference evidence="16 17" key="2">
    <citation type="submission" date="2017-07" db="EMBL/GenBank/DDBJ databases">
        <title>Candidatus Dactylopiibacterium carminicum, a nitrogen-fixing symbiont of the cochineal insect Dactylopius coccus and Dactylopius opuntiae (Hemiptera: Coccoidea: Dactylopiidae).</title>
        <authorList>
            <person name="Vera A."/>
        </authorList>
    </citation>
    <scope>NUCLEOTIDE SEQUENCE [LARGE SCALE GENOMIC DNA]</scope>
    <source>
        <strain evidence="16 17">NFDCM</strain>
    </source>
</reference>
<dbReference type="PANTHER" id="PTHR30069">
    <property type="entry name" value="TONB-DEPENDENT OUTER MEMBRANE RECEPTOR"/>
    <property type="match status" value="1"/>
</dbReference>
<accession>A0A272EZ70</accession>
<evidence type="ECO:0000256" key="3">
    <source>
        <dbReference type="ARBA" id="ARBA00022448"/>
    </source>
</evidence>
<evidence type="ECO:0000313" key="15">
    <source>
        <dbReference type="EMBL" id="KAF7600837.1"/>
    </source>
</evidence>
<keyword evidence="4 10" id="KW-1134">Transmembrane beta strand</keyword>
<dbReference type="OrthoDB" id="183532at2"/>
<comment type="subcellular location">
    <subcellularLocation>
        <location evidence="1 10">Cell outer membrane</location>
        <topology evidence="1 10">Multi-pass membrane protein</topology>
    </subcellularLocation>
</comment>
<dbReference type="PROSITE" id="PS52016">
    <property type="entry name" value="TONB_DEPENDENT_REC_3"/>
    <property type="match status" value="1"/>
</dbReference>
<evidence type="ECO:0000259" key="14">
    <source>
        <dbReference type="Pfam" id="PF07715"/>
    </source>
</evidence>
<evidence type="ECO:0000256" key="12">
    <source>
        <dbReference type="SAM" id="SignalP"/>
    </source>
</evidence>
<feature type="chain" id="PRO_5013080468" evidence="12">
    <location>
        <begin position="47"/>
        <end position="698"/>
    </location>
</feature>
<gene>
    <name evidence="15" type="ORF">BGI27_00340</name>
    <name evidence="16" type="ORF">CGU29_00375</name>
</gene>
<comment type="similarity">
    <text evidence="2 10 11">Belongs to the TonB-dependent receptor family.</text>
</comment>
<proteinExistence type="inferred from homology"/>
<dbReference type="AlphaFoldDB" id="A0A272EZ70"/>
<dbReference type="GO" id="GO:0044718">
    <property type="term" value="P:siderophore transmembrane transport"/>
    <property type="evidence" value="ECO:0007669"/>
    <property type="project" value="TreeGrafter"/>
</dbReference>
<keyword evidence="9 10" id="KW-0998">Cell outer membrane</keyword>
<dbReference type="EMBL" id="MDUX01000001">
    <property type="protein sequence ID" value="KAF7600837.1"/>
    <property type="molecule type" value="Genomic_DNA"/>
</dbReference>
<dbReference type="Gene3D" id="2.40.170.20">
    <property type="entry name" value="TonB-dependent receptor, beta-barrel domain"/>
    <property type="match status" value="1"/>
</dbReference>
<dbReference type="Proteomes" id="UP000216107">
    <property type="component" value="Unassembled WGS sequence"/>
</dbReference>
<evidence type="ECO:0000256" key="7">
    <source>
        <dbReference type="ARBA" id="ARBA00023136"/>
    </source>
</evidence>
<name>A0A272EZ70_9RHOO</name>
<dbReference type="InterPro" id="IPR000531">
    <property type="entry name" value="Beta-barrel_TonB"/>
</dbReference>
<dbReference type="InterPro" id="IPR037066">
    <property type="entry name" value="Plug_dom_sf"/>
</dbReference>
<dbReference type="GO" id="GO:0015344">
    <property type="term" value="F:siderophore uptake transmembrane transporter activity"/>
    <property type="evidence" value="ECO:0007669"/>
    <property type="project" value="TreeGrafter"/>
</dbReference>
<evidence type="ECO:0000256" key="5">
    <source>
        <dbReference type="ARBA" id="ARBA00022692"/>
    </source>
</evidence>
<sequence>MTSAYNPRFWTALLARRPRGRSHAMPTLLRHMISAVALGAACAAQAGGSGENSYFAELPTVLTVSRLPQAQNEAPGAVTVIDRALIRALGYQDLARVLRLVPGMQVGQERGNSQWVSYHGLSSTYPSEMQVLIDGRSVYSPSTFGGVDWSALPLSIDEIDRIEVVRGSNAVTYGANAFLGVINIITRHSAEAPGEQGAVTAGSRGIGGVSAGLSRAEEGLGWRLNADIRRDEGFAGLHDDHRNATLSMRSDYQLDVHDELSLRVAASGGRKQLGYTDSPFGANDAREARYRNYILHGEWRHARAEGGEWALRYYRNQDEVDEAWDATLPPYSPLFPAGASVPLNRNRSAVRDHLEFEQRWQPGGVSQAVWGAELRRDRVDAPFLYAQGAPGDQDLYRLFANHEWKFAPGWQTTTGAALEQYRGEPLRLAPRAFLNWLPADAHAWRIGYARAWLQKPVFEQQGDVRAYEPDSGVLISHPYVANGDVRQARIDSMEVGYLGRSQVLDSRLDVRLFHERIRDYIYRQATASDRSPLLATELPPSHYVNHDRPVTLTGVEYQLRLQPWSSGQWLLSHTLIRARSGSDAIDDRVAPYTASFTWMQAYPRGWSSTMSVLRMGPLAGGDGFSPLAAYVAKPYTTVDLRLAWGGRVEQRSVQISLNAINLGERHQEIADRAQESRGTCCPANRVSPMVWLGVELGL</sequence>
<evidence type="ECO:0000256" key="10">
    <source>
        <dbReference type="PROSITE-ProRule" id="PRU01360"/>
    </source>
</evidence>
<keyword evidence="5 10" id="KW-0812">Transmembrane</keyword>
<feature type="signal peptide" evidence="12">
    <location>
        <begin position="1"/>
        <end position="46"/>
    </location>
</feature>
<evidence type="ECO:0000256" key="4">
    <source>
        <dbReference type="ARBA" id="ARBA00022452"/>
    </source>
</evidence>
<dbReference type="Proteomes" id="UP000623509">
    <property type="component" value="Unassembled WGS sequence"/>
</dbReference>
<evidence type="ECO:0000256" key="2">
    <source>
        <dbReference type="ARBA" id="ARBA00009810"/>
    </source>
</evidence>
<feature type="domain" description="TonB-dependent receptor-like beta-barrel" evidence="13">
    <location>
        <begin position="232"/>
        <end position="662"/>
    </location>
</feature>
<protein>
    <submittedName>
        <fullName evidence="16">TonB-dependent receptor</fullName>
    </submittedName>
</protein>
<evidence type="ECO:0000313" key="17">
    <source>
        <dbReference type="Proteomes" id="UP000216107"/>
    </source>
</evidence>
<evidence type="ECO:0000313" key="18">
    <source>
        <dbReference type="Proteomes" id="UP000623509"/>
    </source>
</evidence>
<dbReference type="Pfam" id="PF07715">
    <property type="entry name" value="Plug"/>
    <property type="match status" value="1"/>
</dbReference>
<keyword evidence="12" id="KW-0732">Signal</keyword>
<evidence type="ECO:0000256" key="11">
    <source>
        <dbReference type="RuleBase" id="RU003357"/>
    </source>
</evidence>
<keyword evidence="7 10" id="KW-0472">Membrane</keyword>
<keyword evidence="8 16" id="KW-0675">Receptor</keyword>
<dbReference type="InterPro" id="IPR039426">
    <property type="entry name" value="TonB-dep_rcpt-like"/>
</dbReference>
<keyword evidence="18" id="KW-1185">Reference proteome</keyword>
<evidence type="ECO:0000313" key="16">
    <source>
        <dbReference type="EMBL" id="PAS95336.1"/>
    </source>
</evidence>
<reference evidence="15 18" key="1">
    <citation type="submission" date="2016-08" db="EMBL/GenBank/DDBJ databases">
        <title>Candidatus Dactylopiibacterium carminicum genome sequence.</title>
        <authorList>
            <person name="Ramirez-Puebla S.T."/>
            <person name="Ormeno-Orrillo E."/>
            <person name="Vera-Ponce De Leon A."/>
            <person name="Luis L."/>
            <person name="Sanchez-Flores A."/>
            <person name="Monica R."/>
            <person name="Martinez-Romero E."/>
        </authorList>
    </citation>
    <scope>NUCLEOTIDE SEQUENCE [LARGE SCALE GENOMIC DNA]</scope>
    <source>
        <strain evidence="15">END1</strain>
    </source>
</reference>
<keyword evidence="6 11" id="KW-0798">TonB box</keyword>
<dbReference type="Gene3D" id="2.170.130.10">
    <property type="entry name" value="TonB-dependent receptor, plug domain"/>
    <property type="match status" value="1"/>
</dbReference>
<feature type="domain" description="TonB-dependent receptor plug" evidence="14">
    <location>
        <begin position="71"/>
        <end position="181"/>
    </location>
</feature>
<evidence type="ECO:0000256" key="6">
    <source>
        <dbReference type="ARBA" id="ARBA00023077"/>
    </source>
</evidence>
<organism evidence="16 17">
    <name type="scientific">Candidatus Dactylopiibacterium carminicum</name>
    <dbReference type="NCBI Taxonomy" id="857335"/>
    <lineage>
        <taxon>Bacteria</taxon>
        <taxon>Pseudomonadati</taxon>
        <taxon>Pseudomonadota</taxon>
        <taxon>Betaproteobacteria</taxon>
        <taxon>Rhodocyclales</taxon>
        <taxon>Rhodocyclaceae</taxon>
        <taxon>Candidatus Dactylopiibacterium</taxon>
    </lineage>
</organism>